<protein>
    <recommendedName>
        <fullName evidence="3 8">NADPH-dependent oxidoreductase</fullName>
        <ecNumber evidence="8">1.6.-.-</ecNumber>
    </recommendedName>
</protein>
<sequence length="251" mass="28561">MSDYVYELMKKHHSVRRFKSTPLSEDTVEKLVEAGQSASTSSYLQTYSIIGIDDPEIKEDLKEVSGQPYVVENGYLFVFVLDYYRHNLINENVESNMEVSFESAEGLLVGSIDVALVAENMAVAAEDMGYGIVYLGSLRNDVGRVREILDLPEYTFPLFGMAIGEPAENENGSAKPRLPLEHVFHRNQYNSDKEKQINELKTYDQTVSDYYKARTNGERTETWSEQIESFLGNKTRLDMLNQLNDAGLIKR</sequence>
<evidence type="ECO:0000256" key="2">
    <source>
        <dbReference type="ARBA" id="ARBA00008366"/>
    </source>
</evidence>
<accession>A0A2T4Q154</accession>
<evidence type="ECO:0000256" key="5">
    <source>
        <dbReference type="ARBA" id="ARBA00022643"/>
    </source>
</evidence>
<dbReference type="EMBL" id="PZEV01000013">
    <property type="protein sequence ID" value="PTI51402.1"/>
    <property type="molecule type" value="Genomic_DNA"/>
</dbReference>
<dbReference type="PIRSF" id="PIRSF005426">
    <property type="entry name" value="Frp"/>
    <property type="match status" value="1"/>
</dbReference>
<keyword evidence="5 8" id="KW-0288">FMN</keyword>
<evidence type="ECO:0000256" key="8">
    <source>
        <dbReference type="PIRNR" id="PIRNR005426"/>
    </source>
</evidence>
<evidence type="ECO:0000256" key="1">
    <source>
        <dbReference type="ARBA" id="ARBA00001917"/>
    </source>
</evidence>
<dbReference type="InterPro" id="IPR000415">
    <property type="entry name" value="Nitroreductase-like"/>
</dbReference>
<dbReference type="PANTHER" id="PTHR43425:SF3">
    <property type="entry name" value="NADPH-DEPENDENT OXIDOREDUCTASE"/>
    <property type="match status" value="1"/>
</dbReference>
<dbReference type="AlphaFoldDB" id="A0A2T4Q154"/>
<feature type="domain" description="Nitroreductase" evidence="9">
    <location>
        <begin position="10"/>
        <end position="164"/>
    </location>
</feature>
<dbReference type="Pfam" id="PF00881">
    <property type="entry name" value="Nitroreductase"/>
    <property type="match status" value="1"/>
</dbReference>
<comment type="cofactor">
    <cofactor evidence="1">
        <name>FMN</name>
        <dbReference type="ChEBI" id="CHEBI:58210"/>
    </cofactor>
</comment>
<dbReference type="InterPro" id="IPR016446">
    <property type="entry name" value="Flavin_OxRdtase_Frp"/>
</dbReference>
<keyword evidence="4 8" id="KW-0285">Flavoprotein</keyword>
<evidence type="ECO:0000256" key="6">
    <source>
        <dbReference type="ARBA" id="ARBA00023002"/>
    </source>
</evidence>
<dbReference type="PANTHER" id="PTHR43425">
    <property type="entry name" value="OXYGEN-INSENSITIVE NADPH NITROREDUCTASE"/>
    <property type="match status" value="1"/>
</dbReference>
<comment type="function">
    <text evidence="7 8">Reduces FMN, organic nitro compounds and disulfide DTNB. Involved in maintenance of the cellular redox state and the disulfide stress response.</text>
</comment>
<organism evidence="10 11">
    <name type="scientific">Staphylococcus warneri</name>
    <dbReference type="NCBI Taxonomy" id="1292"/>
    <lineage>
        <taxon>Bacteria</taxon>
        <taxon>Bacillati</taxon>
        <taxon>Bacillota</taxon>
        <taxon>Bacilli</taxon>
        <taxon>Bacillales</taxon>
        <taxon>Staphylococcaceae</taxon>
        <taxon>Staphylococcus</taxon>
    </lineage>
</organism>
<evidence type="ECO:0000256" key="7">
    <source>
        <dbReference type="ARBA" id="ARBA00024982"/>
    </source>
</evidence>
<evidence type="ECO:0000256" key="4">
    <source>
        <dbReference type="ARBA" id="ARBA00022630"/>
    </source>
</evidence>
<evidence type="ECO:0000259" key="9">
    <source>
        <dbReference type="Pfam" id="PF00881"/>
    </source>
</evidence>
<reference evidence="10 11" key="1">
    <citation type="journal article" date="2016" name="Front. Microbiol.">
        <title>Comprehensive Phylogenetic Analysis of Bovine Non-aureus Staphylococci Species Based on Whole-Genome Sequencing.</title>
        <authorList>
            <person name="Naushad S."/>
            <person name="Barkema H.W."/>
            <person name="Luby C."/>
            <person name="Condas L.A."/>
            <person name="Nobrega D.B."/>
            <person name="Carson D.A."/>
            <person name="De Buck J."/>
        </authorList>
    </citation>
    <scope>NUCLEOTIDE SEQUENCE [LARGE SCALE GENOMIC DNA]</scope>
    <source>
        <strain evidence="10 11">SNUC 2993</strain>
    </source>
</reference>
<evidence type="ECO:0000313" key="10">
    <source>
        <dbReference type="EMBL" id="PTI51402.1"/>
    </source>
</evidence>
<keyword evidence="6 8" id="KW-0560">Oxidoreductase</keyword>
<dbReference type="STRING" id="1194526.A284_11220"/>
<dbReference type="RefSeq" id="WP_049425227.1">
    <property type="nucleotide sequence ID" value="NZ_JAIBNN010000004.1"/>
</dbReference>
<dbReference type="Proteomes" id="UP000240717">
    <property type="component" value="Unassembled WGS sequence"/>
</dbReference>
<dbReference type="GO" id="GO:0016491">
    <property type="term" value="F:oxidoreductase activity"/>
    <property type="evidence" value="ECO:0007669"/>
    <property type="project" value="UniProtKB-UniRule"/>
</dbReference>
<dbReference type="InterPro" id="IPR029479">
    <property type="entry name" value="Nitroreductase"/>
</dbReference>
<gene>
    <name evidence="10" type="ORF">BU085_05270</name>
</gene>
<dbReference type="CDD" id="cd02146">
    <property type="entry name" value="NfsA-like"/>
    <property type="match status" value="1"/>
</dbReference>
<evidence type="ECO:0000256" key="3">
    <source>
        <dbReference type="ARBA" id="ARBA00018365"/>
    </source>
</evidence>
<evidence type="ECO:0000313" key="11">
    <source>
        <dbReference type="Proteomes" id="UP000240717"/>
    </source>
</evidence>
<comment type="similarity">
    <text evidence="2 8">Belongs to the flavin oxidoreductase frp family.</text>
</comment>
<comment type="caution">
    <text evidence="10">The sequence shown here is derived from an EMBL/GenBank/DDBJ whole genome shotgun (WGS) entry which is preliminary data.</text>
</comment>
<dbReference type="EC" id="1.6.-.-" evidence="8"/>
<dbReference type="Gene3D" id="3.40.109.10">
    <property type="entry name" value="NADH Oxidase"/>
    <property type="match status" value="1"/>
</dbReference>
<name>A0A2T4Q154_STAWA</name>
<dbReference type="SUPFAM" id="SSF55469">
    <property type="entry name" value="FMN-dependent nitroreductase-like"/>
    <property type="match status" value="1"/>
</dbReference>
<keyword evidence="8" id="KW-0521">NADP</keyword>
<proteinExistence type="inferred from homology"/>